<dbReference type="Pfam" id="PF07816">
    <property type="entry name" value="DUF1645"/>
    <property type="match status" value="1"/>
</dbReference>
<dbReference type="InterPro" id="IPR012442">
    <property type="entry name" value="DUF1645_plant"/>
</dbReference>
<organism evidence="2 3">
    <name type="scientific">Stylosanthes scabra</name>
    <dbReference type="NCBI Taxonomy" id="79078"/>
    <lineage>
        <taxon>Eukaryota</taxon>
        <taxon>Viridiplantae</taxon>
        <taxon>Streptophyta</taxon>
        <taxon>Embryophyta</taxon>
        <taxon>Tracheophyta</taxon>
        <taxon>Spermatophyta</taxon>
        <taxon>Magnoliopsida</taxon>
        <taxon>eudicotyledons</taxon>
        <taxon>Gunneridae</taxon>
        <taxon>Pentapetalae</taxon>
        <taxon>rosids</taxon>
        <taxon>fabids</taxon>
        <taxon>Fabales</taxon>
        <taxon>Fabaceae</taxon>
        <taxon>Papilionoideae</taxon>
        <taxon>50 kb inversion clade</taxon>
        <taxon>dalbergioids sensu lato</taxon>
        <taxon>Dalbergieae</taxon>
        <taxon>Pterocarpus clade</taxon>
        <taxon>Stylosanthes</taxon>
    </lineage>
</organism>
<protein>
    <submittedName>
        <fullName evidence="2">Uncharacterized protein</fullName>
    </submittedName>
</protein>
<accession>A0ABU6YUQ7</accession>
<sequence length="268" mass="29736">MQKEEQHLMNIEALESDSFVSPSFNSYSTDQLATVAEQIGRVHYLTQNDDFGFEFVALRKAGDNNDHEFSFNDTTVFPLFNRALLREHGRRSESSKVELQFPIRRLLIAGAEDIAPPLSSGSSSTSSSDDDLDGIPPGTYCVWTPNSPQASPNRCKKNNSTGSSSSWPKRWKLLNFLRRSNSEGKESLVFLAAPAKKEQRITGSTEVAGKLKVIDVSGGGKKEKAGVAAQEALYLKRVDKRRSYLPYKEDLIAIPTSRLGKKLLPSHK</sequence>
<dbReference type="PANTHER" id="PTHR33095:SF129">
    <property type="entry name" value="DUF1645 FAMILY PROTEIN"/>
    <property type="match status" value="1"/>
</dbReference>
<dbReference type="Proteomes" id="UP001341840">
    <property type="component" value="Unassembled WGS sequence"/>
</dbReference>
<evidence type="ECO:0000313" key="3">
    <source>
        <dbReference type="Proteomes" id="UP001341840"/>
    </source>
</evidence>
<feature type="region of interest" description="Disordered" evidence="1">
    <location>
        <begin position="137"/>
        <end position="166"/>
    </location>
</feature>
<keyword evidence="3" id="KW-1185">Reference proteome</keyword>
<reference evidence="2 3" key="1">
    <citation type="journal article" date="2023" name="Plants (Basel)">
        <title>Bridging the Gap: Combining Genomics and Transcriptomics Approaches to Understand Stylosanthes scabra, an Orphan Legume from the Brazilian Caatinga.</title>
        <authorList>
            <person name="Ferreira-Neto J.R.C."/>
            <person name="da Silva M.D."/>
            <person name="Binneck E."/>
            <person name="de Melo N.F."/>
            <person name="da Silva R.H."/>
            <person name="de Melo A.L.T.M."/>
            <person name="Pandolfi V."/>
            <person name="Bustamante F.O."/>
            <person name="Brasileiro-Vidal A.C."/>
            <person name="Benko-Iseppon A.M."/>
        </authorList>
    </citation>
    <scope>NUCLEOTIDE SEQUENCE [LARGE SCALE GENOMIC DNA]</scope>
    <source>
        <tissue evidence="2">Leaves</tissue>
    </source>
</reference>
<name>A0ABU6YUQ7_9FABA</name>
<dbReference type="PANTHER" id="PTHR33095">
    <property type="entry name" value="OS07G0619500 PROTEIN"/>
    <property type="match status" value="1"/>
</dbReference>
<dbReference type="EMBL" id="JASCZI010243890">
    <property type="protein sequence ID" value="MED6213714.1"/>
    <property type="molecule type" value="Genomic_DNA"/>
</dbReference>
<gene>
    <name evidence="2" type="ORF">PIB30_095953</name>
</gene>
<evidence type="ECO:0000256" key="1">
    <source>
        <dbReference type="SAM" id="MobiDB-lite"/>
    </source>
</evidence>
<comment type="caution">
    <text evidence="2">The sequence shown here is derived from an EMBL/GenBank/DDBJ whole genome shotgun (WGS) entry which is preliminary data.</text>
</comment>
<feature type="compositionally biased region" description="Polar residues" evidence="1">
    <location>
        <begin position="144"/>
        <end position="166"/>
    </location>
</feature>
<evidence type="ECO:0000313" key="2">
    <source>
        <dbReference type="EMBL" id="MED6213714.1"/>
    </source>
</evidence>
<proteinExistence type="predicted"/>